<dbReference type="RefSeq" id="WP_249738066.1">
    <property type="nucleotide sequence ID" value="NZ_JAKNCJ010000007.1"/>
</dbReference>
<dbReference type="Proteomes" id="UP001203761">
    <property type="component" value="Unassembled WGS sequence"/>
</dbReference>
<dbReference type="SUPFAM" id="SSF53474">
    <property type="entry name" value="alpha/beta-Hydrolases"/>
    <property type="match status" value="1"/>
</dbReference>
<name>A0ABT0R3J5_9MICO</name>
<evidence type="ECO:0000256" key="2">
    <source>
        <dbReference type="ARBA" id="ARBA00022801"/>
    </source>
</evidence>
<evidence type="ECO:0000313" key="4">
    <source>
        <dbReference type="EMBL" id="MCL6423983.1"/>
    </source>
</evidence>
<dbReference type="PANTHER" id="PTHR10655:SF17">
    <property type="entry name" value="LYSOPHOSPHOLIPASE-LIKE PROTEIN 1"/>
    <property type="match status" value="1"/>
</dbReference>
<sequence length="261" mass="27488">MSDPSPAPAPNPYGFPPVTRLSAGPVQIDASAVRWFPHVPGPSDRVVLLLHGLGSHEEDLIGLAPALPRGLVYGALRGVFACGGGYAWLNPPPLVPADSAMLEESASALEAWIAGLEGRPAGEGVARPGARVVGAIGFSQGAMLALQLLRRDPSALEWAVQLSGAPFPEPMPGDAALAAAQVPALWGHGALDPLFEPEREDQVREWMRAHTTLTEELSPYLGHGIDEQVLAAVVRFVEARLREGGPAQRDPLEDGERPTGL</sequence>
<proteinExistence type="inferred from homology"/>
<dbReference type="InterPro" id="IPR029058">
    <property type="entry name" value="AB_hydrolase_fold"/>
</dbReference>
<keyword evidence="2" id="KW-0378">Hydrolase</keyword>
<keyword evidence="5" id="KW-1185">Reference proteome</keyword>
<organism evidence="4 5">
    <name type="scientific">Brachybacterium equifaecis</name>
    <dbReference type="NCBI Taxonomy" id="2910770"/>
    <lineage>
        <taxon>Bacteria</taxon>
        <taxon>Bacillati</taxon>
        <taxon>Actinomycetota</taxon>
        <taxon>Actinomycetes</taxon>
        <taxon>Micrococcales</taxon>
        <taxon>Dermabacteraceae</taxon>
        <taxon>Brachybacterium</taxon>
    </lineage>
</organism>
<dbReference type="EMBL" id="JAKNCJ010000007">
    <property type="protein sequence ID" value="MCL6423983.1"/>
    <property type="molecule type" value="Genomic_DNA"/>
</dbReference>
<dbReference type="InterPro" id="IPR003140">
    <property type="entry name" value="PLipase/COase/thioEstase"/>
</dbReference>
<comment type="caution">
    <text evidence="4">The sequence shown here is derived from an EMBL/GenBank/DDBJ whole genome shotgun (WGS) entry which is preliminary data.</text>
</comment>
<dbReference type="PANTHER" id="PTHR10655">
    <property type="entry name" value="LYSOPHOSPHOLIPASE-RELATED"/>
    <property type="match status" value="1"/>
</dbReference>
<gene>
    <name evidence="4" type="ORF">Bequi_11430</name>
</gene>
<dbReference type="InterPro" id="IPR050565">
    <property type="entry name" value="LYPA1-2/EST-like"/>
</dbReference>
<accession>A0ABT0R3J5</accession>
<evidence type="ECO:0000259" key="3">
    <source>
        <dbReference type="Pfam" id="PF02230"/>
    </source>
</evidence>
<comment type="similarity">
    <text evidence="1">Belongs to the AB hydrolase superfamily. AB hydrolase 2 family.</text>
</comment>
<feature type="domain" description="Phospholipase/carboxylesterase/thioesterase" evidence="3">
    <location>
        <begin position="135"/>
        <end position="239"/>
    </location>
</feature>
<dbReference type="Pfam" id="PF02230">
    <property type="entry name" value="Abhydrolase_2"/>
    <property type="match status" value="1"/>
</dbReference>
<evidence type="ECO:0000313" key="5">
    <source>
        <dbReference type="Proteomes" id="UP001203761"/>
    </source>
</evidence>
<dbReference type="Gene3D" id="3.40.50.1820">
    <property type="entry name" value="alpha/beta hydrolase"/>
    <property type="match status" value="1"/>
</dbReference>
<evidence type="ECO:0000256" key="1">
    <source>
        <dbReference type="ARBA" id="ARBA00006499"/>
    </source>
</evidence>
<reference evidence="4" key="1">
    <citation type="submission" date="2022-02" db="EMBL/GenBank/DDBJ databases">
        <authorList>
            <person name="Lee M."/>
            <person name="Kim S.-J."/>
            <person name="Jung M.-Y."/>
        </authorList>
    </citation>
    <scope>NUCLEOTIDE SEQUENCE</scope>
    <source>
        <strain evidence="4">JHP9</strain>
    </source>
</reference>
<protein>
    <submittedName>
        <fullName evidence="4">Esterase</fullName>
    </submittedName>
</protein>